<evidence type="ECO:0000256" key="4">
    <source>
        <dbReference type="ARBA" id="ARBA00008484"/>
    </source>
</evidence>
<reference evidence="23" key="2">
    <citation type="journal article" date="2014" name="PLoS Genet.">
        <title>Signature gene expression reveals novel clues to the molecular mechanisms of dimorphic transition in Penicillium marneffei.</title>
        <authorList>
            <person name="Yang E."/>
            <person name="Wang G."/>
            <person name="Cai J."/>
            <person name="Woo P.C."/>
            <person name="Lau S.K."/>
            <person name="Yuen K.-Y."/>
            <person name="Chow W.-N."/>
            <person name="Lin X."/>
        </authorList>
    </citation>
    <scope>NUCLEOTIDE SEQUENCE</scope>
    <source>
        <strain evidence="23">PM1</strain>
    </source>
</reference>
<evidence type="ECO:0000256" key="8">
    <source>
        <dbReference type="ARBA" id="ARBA00022691"/>
    </source>
</evidence>
<gene>
    <name evidence="23" type="ORF">GQ26_0310670</name>
</gene>
<feature type="domain" description="Radical SAM core" evidence="22">
    <location>
        <begin position="853"/>
        <end position="1073"/>
    </location>
</feature>
<evidence type="ECO:0000256" key="7">
    <source>
        <dbReference type="ARBA" id="ARBA00022485"/>
    </source>
</evidence>
<dbReference type="Pfam" id="PF00005">
    <property type="entry name" value="ABC_tran"/>
    <property type="match status" value="2"/>
</dbReference>
<dbReference type="Gene3D" id="3.40.50.300">
    <property type="entry name" value="P-loop containing nucleotide triphosphate hydrolases"/>
    <property type="match status" value="2"/>
</dbReference>
<keyword evidence="15" id="KW-0496">Mitochondrion</keyword>
<dbReference type="PROSITE" id="PS01305">
    <property type="entry name" value="MOAA_NIFB_PQQE"/>
    <property type="match status" value="1"/>
</dbReference>
<dbReference type="Gene3D" id="3.30.70.640">
    <property type="entry name" value="Molybdopterin cofactor biosynthesis C (MoaC) domain"/>
    <property type="match status" value="1"/>
</dbReference>
<dbReference type="PROSITE" id="PS51918">
    <property type="entry name" value="RADICAL_SAM"/>
    <property type="match status" value="1"/>
</dbReference>
<dbReference type="InterPro" id="IPR000385">
    <property type="entry name" value="MoaA_NifB_PqqE_Fe-S-bd_CS"/>
</dbReference>
<dbReference type="GO" id="GO:0051539">
    <property type="term" value="F:4 iron, 4 sulfur cluster binding"/>
    <property type="evidence" value="ECO:0007669"/>
    <property type="project" value="UniProtKB-KW"/>
</dbReference>
<dbReference type="PANTHER" id="PTHR22960:SF0">
    <property type="entry name" value="MOLYBDENUM COFACTOR BIOSYNTHESIS PROTEIN 1"/>
    <property type="match status" value="1"/>
</dbReference>
<dbReference type="InterPro" id="IPR003593">
    <property type="entry name" value="AAA+_ATPase"/>
</dbReference>
<feature type="non-terminal residue" evidence="23">
    <location>
        <position position="1342"/>
    </location>
</feature>
<evidence type="ECO:0000256" key="20">
    <source>
        <dbReference type="SAM" id="MobiDB-lite"/>
    </source>
</evidence>
<feature type="compositionally biased region" description="Acidic residues" evidence="20">
    <location>
        <begin position="705"/>
        <end position="719"/>
    </location>
</feature>
<keyword evidence="8" id="KW-0949">S-adenosyl-L-methionine</keyword>
<dbReference type="SMART" id="SM00729">
    <property type="entry name" value="Elp3"/>
    <property type="match status" value="1"/>
</dbReference>
<dbReference type="NCBIfam" id="TIGR02666">
    <property type="entry name" value="moaA"/>
    <property type="match status" value="1"/>
</dbReference>
<dbReference type="Pfam" id="PF01967">
    <property type="entry name" value="MoaC"/>
    <property type="match status" value="1"/>
</dbReference>
<dbReference type="InterPro" id="IPR010505">
    <property type="entry name" value="MoaA_twitch"/>
</dbReference>
<comment type="similarity">
    <text evidence="4">In the C-terminal section; belongs to the MoaC family.</text>
</comment>
<dbReference type="SFLD" id="SFLDG01067">
    <property type="entry name" value="SPASM/twitch_domain_containing"/>
    <property type="match status" value="1"/>
</dbReference>
<evidence type="ECO:0000259" key="21">
    <source>
        <dbReference type="PROSITE" id="PS50893"/>
    </source>
</evidence>
<dbReference type="InterPro" id="IPR003439">
    <property type="entry name" value="ABC_transporter-like_ATP-bd"/>
</dbReference>
<dbReference type="InterPro" id="IPR007197">
    <property type="entry name" value="rSAM"/>
</dbReference>
<dbReference type="InterPro" id="IPR013785">
    <property type="entry name" value="Aldolase_TIM"/>
</dbReference>
<comment type="similarity">
    <text evidence="5">In the N-terminal section; belongs to the radical SAM superfamily. MoaA family.</text>
</comment>
<dbReference type="SFLD" id="SFLDG01386">
    <property type="entry name" value="main_SPASM_domain-containing"/>
    <property type="match status" value="1"/>
</dbReference>
<dbReference type="SUPFAM" id="SSF52540">
    <property type="entry name" value="P-loop containing nucleoside triphosphate hydrolases"/>
    <property type="match status" value="2"/>
</dbReference>
<keyword evidence="14" id="KW-0411">Iron-sulfur</keyword>
<dbReference type="SFLD" id="SFLDS00029">
    <property type="entry name" value="Radical_SAM"/>
    <property type="match status" value="1"/>
</dbReference>
<dbReference type="EMBL" id="JPOX01000031">
    <property type="protein sequence ID" value="KFX44002.1"/>
    <property type="molecule type" value="Genomic_DNA"/>
</dbReference>
<organism evidence="23">
    <name type="scientific">Talaromyces marneffei PM1</name>
    <dbReference type="NCBI Taxonomy" id="1077442"/>
    <lineage>
        <taxon>Eukaryota</taxon>
        <taxon>Fungi</taxon>
        <taxon>Dikarya</taxon>
        <taxon>Ascomycota</taxon>
        <taxon>Pezizomycotina</taxon>
        <taxon>Eurotiomycetes</taxon>
        <taxon>Eurotiomycetidae</taxon>
        <taxon>Eurotiales</taxon>
        <taxon>Trichocomaceae</taxon>
        <taxon>Talaromyces</taxon>
        <taxon>Talaromyces sect. Talaromyces</taxon>
    </lineage>
</organism>
<dbReference type="PROSITE" id="PS50893">
    <property type="entry name" value="ABC_TRANSPORTER_2"/>
    <property type="match status" value="2"/>
</dbReference>
<feature type="region of interest" description="Disordered" evidence="20">
    <location>
        <begin position="1236"/>
        <end position="1288"/>
    </location>
</feature>
<evidence type="ECO:0000256" key="19">
    <source>
        <dbReference type="ARBA" id="ARBA00048697"/>
    </source>
</evidence>
<dbReference type="GO" id="GO:0006777">
    <property type="term" value="P:Mo-molybdopterin cofactor biosynthetic process"/>
    <property type="evidence" value="ECO:0007669"/>
    <property type="project" value="UniProtKB-KW"/>
</dbReference>
<dbReference type="CDD" id="cd21117">
    <property type="entry name" value="Twitch_MoaA"/>
    <property type="match status" value="1"/>
</dbReference>
<dbReference type="GO" id="GO:0016020">
    <property type="term" value="C:membrane"/>
    <property type="evidence" value="ECO:0007669"/>
    <property type="project" value="UniProtKB-SubCell"/>
</dbReference>
<dbReference type="GO" id="GO:0005524">
    <property type="term" value="F:ATP binding"/>
    <property type="evidence" value="ECO:0007669"/>
    <property type="project" value="UniProtKB-KW"/>
</dbReference>
<comment type="caution">
    <text evidence="23">The sequence shown here is derived from an EMBL/GenBank/DDBJ whole genome shotgun (WGS) entry which is preliminary data.</text>
</comment>
<accession>A0A093UUT1</accession>
<feature type="domain" description="ABC transporter" evidence="21">
    <location>
        <begin position="52"/>
        <end position="402"/>
    </location>
</feature>
<dbReference type="PANTHER" id="PTHR22960">
    <property type="entry name" value="MOLYBDOPTERIN COFACTOR SYNTHESIS PROTEIN A"/>
    <property type="match status" value="1"/>
</dbReference>
<dbReference type="InterPro" id="IPR027417">
    <property type="entry name" value="P-loop_NTPase"/>
</dbReference>
<dbReference type="GO" id="GO:0046872">
    <property type="term" value="F:metal ion binding"/>
    <property type="evidence" value="ECO:0007669"/>
    <property type="project" value="UniProtKB-KW"/>
</dbReference>
<dbReference type="eggNOG" id="KOG0062">
    <property type="taxonomic scope" value="Eukaryota"/>
</dbReference>
<dbReference type="FunFam" id="3.40.50.300:FF:000011">
    <property type="entry name" value="Putative ABC transporter ATP-binding component"/>
    <property type="match status" value="1"/>
</dbReference>
<evidence type="ECO:0000256" key="3">
    <source>
        <dbReference type="ARBA" id="ARBA00005046"/>
    </source>
</evidence>
<feature type="domain" description="ABC transporter" evidence="21">
    <location>
        <begin position="503"/>
        <end position="758"/>
    </location>
</feature>
<dbReference type="SUPFAM" id="SSF102114">
    <property type="entry name" value="Radical SAM enzymes"/>
    <property type="match status" value="1"/>
</dbReference>
<dbReference type="Pfam" id="PF06463">
    <property type="entry name" value="Mob_synth_C"/>
    <property type="match status" value="1"/>
</dbReference>
<dbReference type="InterPro" id="IPR006638">
    <property type="entry name" value="Elp3/MiaA/NifB-like_rSAM"/>
</dbReference>
<dbReference type="CDD" id="cd01335">
    <property type="entry name" value="Radical_SAM"/>
    <property type="match status" value="1"/>
</dbReference>
<dbReference type="InterPro" id="IPR036522">
    <property type="entry name" value="MoaC_sf"/>
</dbReference>
<comment type="pathway">
    <text evidence="3">Cofactor biosynthesis; molybdopterin biosynthesis.</text>
</comment>
<keyword evidence="17" id="KW-0501">Molybdenum cofactor biosynthesis</keyword>
<comment type="catalytic activity">
    <reaction evidence="19">
        <text>GTP + AH2 + S-adenosyl-L-methionine = (8S)-3',8-cyclo-7,8-dihydroguanosine 5'-triphosphate + 5'-deoxyadenosine + L-methionine + A + H(+)</text>
        <dbReference type="Rhea" id="RHEA:49576"/>
        <dbReference type="ChEBI" id="CHEBI:13193"/>
        <dbReference type="ChEBI" id="CHEBI:15378"/>
        <dbReference type="ChEBI" id="CHEBI:17319"/>
        <dbReference type="ChEBI" id="CHEBI:17499"/>
        <dbReference type="ChEBI" id="CHEBI:37565"/>
        <dbReference type="ChEBI" id="CHEBI:57844"/>
        <dbReference type="ChEBI" id="CHEBI:59789"/>
        <dbReference type="ChEBI" id="CHEBI:131766"/>
        <dbReference type="EC" id="4.1.99.22"/>
    </reaction>
</comment>
<keyword evidence="12" id="KW-0809">Transit peptide</keyword>
<dbReference type="GO" id="GO:0061798">
    <property type="term" value="F:GTP 3',8'-cyclase activity"/>
    <property type="evidence" value="ECO:0007669"/>
    <property type="project" value="UniProtKB-EC"/>
</dbReference>
<evidence type="ECO:0000256" key="14">
    <source>
        <dbReference type="ARBA" id="ARBA00023014"/>
    </source>
</evidence>
<dbReference type="InterPro" id="IPR032781">
    <property type="entry name" value="ABC_tran_Xtn"/>
</dbReference>
<comment type="subcellular location">
    <subcellularLocation>
        <location evidence="2">Membrane</location>
        <topology evidence="2">Multi-pass membrane protein</topology>
    </subcellularLocation>
</comment>
<keyword evidence="9" id="KW-0479">Metal-binding</keyword>
<dbReference type="CDD" id="cd03221">
    <property type="entry name" value="ABCF_EF-3"/>
    <property type="match status" value="1"/>
</dbReference>
<dbReference type="InterPro" id="IPR040064">
    <property type="entry name" value="MoaA-like"/>
</dbReference>
<feature type="compositionally biased region" description="Polar residues" evidence="20">
    <location>
        <begin position="1236"/>
        <end position="1245"/>
    </location>
</feature>
<feature type="compositionally biased region" description="Polar residues" evidence="20">
    <location>
        <begin position="39"/>
        <end position="48"/>
    </location>
</feature>
<dbReference type="SMART" id="SM00382">
    <property type="entry name" value="AAA"/>
    <property type="match status" value="2"/>
</dbReference>
<evidence type="ECO:0000313" key="23">
    <source>
        <dbReference type="EMBL" id="KFX44002.1"/>
    </source>
</evidence>
<feature type="compositionally biased region" description="Pro residues" evidence="20">
    <location>
        <begin position="1247"/>
        <end position="1258"/>
    </location>
</feature>
<evidence type="ECO:0000256" key="10">
    <source>
        <dbReference type="ARBA" id="ARBA00022741"/>
    </source>
</evidence>
<dbReference type="UniPathway" id="UPA00344"/>
<evidence type="ECO:0000256" key="11">
    <source>
        <dbReference type="ARBA" id="ARBA00022840"/>
    </source>
</evidence>
<evidence type="ECO:0000256" key="13">
    <source>
        <dbReference type="ARBA" id="ARBA00023004"/>
    </source>
</evidence>
<name>A0A093UUT1_TALMA</name>
<evidence type="ECO:0000256" key="5">
    <source>
        <dbReference type="ARBA" id="ARBA00009862"/>
    </source>
</evidence>
<dbReference type="GO" id="GO:0061799">
    <property type="term" value="F:cyclic pyranopterin monophosphate synthase activity"/>
    <property type="evidence" value="ECO:0007669"/>
    <property type="project" value="TreeGrafter"/>
</dbReference>
<keyword evidence="10" id="KW-0547">Nucleotide-binding</keyword>
<keyword evidence="18" id="KW-0456">Lyase</keyword>
<evidence type="ECO:0000256" key="15">
    <source>
        <dbReference type="ARBA" id="ARBA00023128"/>
    </source>
</evidence>
<keyword evidence="16" id="KW-0342">GTP-binding</keyword>
<protein>
    <recommendedName>
        <fullName evidence="6">GTP 3',8-cyclase</fullName>
        <ecNumber evidence="6">4.1.99.22</ecNumber>
    </recommendedName>
</protein>
<dbReference type="PROSITE" id="PS00211">
    <property type="entry name" value="ABC_TRANSPORTER_1"/>
    <property type="match status" value="1"/>
</dbReference>
<dbReference type="Pfam" id="PF12848">
    <property type="entry name" value="ABC_tran_Xtn"/>
    <property type="match status" value="1"/>
</dbReference>
<dbReference type="InterPro" id="IPR002820">
    <property type="entry name" value="Mopterin_CF_biosynth-C_dom"/>
</dbReference>
<dbReference type="FunFam" id="3.40.50.300:FF:003119">
    <property type="entry name" value="ABC ATPase, putative (AFU_orthologue AFUA_1G16440)"/>
    <property type="match status" value="1"/>
</dbReference>
<dbReference type="GO" id="GO:0016887">
    <property type="term" value="F:ATP hydrolysis activity"/>
    <property type="evidence" value="ECO:0007669"/>
    <property type="project" value="InterPro"/>
</dbReference>
<evidence type="ECO:0000256" key="18">
    <source>
        <dbReference type="ARBA" id="ARBA00023239"/>
    </source>
</evidence>
<keyword evidence="11" id="KW-0067">ATP-binding</keyword>
<evidence type="ECO:0000256" key="1">
    <source>
        <dbReference type="ARBA" id="ARBA00001966"/>
    </source>
</evidence>
<evidence type="ECO:0000256" key="16">
    <source>
        <dbReference type="ARBA" id="ARBA00023134"/>
    </source>
</evidence>
<reference key="1">
    <citation type="journal article" date="2014" name="PLoS Genet.">
        <title>Signature Gene Expression Reveals Novel Clues to the Molecular Mechanisms of Dimorphic Transition in Penicillium marneffei.</title>
        <authorList>
            <person name="Yang E."/>
            <person name="Wang G."/>
            <person name="Cai J."/>
            <person name="Woo P.C."/>
            <person name="Lau S.K."/>
            <person name="Yuen K.-Y."/>
            <person name="Chow W.-N."/>
            <person name="Lin X."/>
        </authorList>
    </citation>
    <scope>NUCLEOTIDE SEQUENCE [LARGE SCALE GENOMIC DNA]</scope>
    <source>
        <strain>PM1</strain>
    </source>
</reference>
<dbReference type="InterPro" id="IPR058240">
    <property type="entry name" value="rSAM_sf"/>
</dbReference>
<dbReference type="SFLD" id="SFLDG01383">
    <property type="entry name" value="cyclic_pyranopterin_phosphate"/>
    <property type="match status" value="1"/>
</dbReference>
<evidence type="ECO:0000256" key="17">
    <source>
        <dbReference type="ARBA" id="ARBA00023150"/>
    </source>
</evidence>
<evidence type="ECO:0000256" key="6">
    <source>
        <dbReference type="ARBA" id="ARBA00012167"/>
    </source>
</evidence>
<dbReference type="Pfam" id="PF04055">
    <property type="entry name" value="Radical_SAM"/>
    <property type="match status" value="1"/>
</dbReference>
<proteinExistence type="inferred from homology"/>
<keyword evidence="13" id="KW-0408">Iron</keyword>
<feature type="region of interest" description="Disordered" evidence="20">
    <location>
        <begin position="37"/>
        <end position="60"/>
    </location>
</feature>
<keyword evidence="7" id="KW-0004">4Fe-4S</keyword>
<sequence>MTTAPSIIATCKQTRFHFLDDRPSREVDIQGLNIIVHSPHQQPSAETTATDKKPKGKSKAKADGLELISNADLRLKAGVHYGLVGRNGSGKSTILRALAEKLIPGVPYSTRIAILQQTDAEIEENSKNSEIDELADLLQRDGSVSTNSTTRKTALEQVIASDTMRSEVERKISVLSRSLEKEDLLAPVLTIRKLRHEQLAEQLFLAQKNASIRSGARGFQARKELKAIENRVAASTELLQEDHASIDAEAIQSDTQAAIDLLQDLQSQHEAMKVVDVENQARKILLGLGFKNEMLSTPFAMLSGGWRMRCMLAGILIQDPDIMILDEPTNFLDLLGVIWLENYLKQMQQSSGTTLVLVSHDRSFINAVCEEIIILRDQALTYFKGNLAAYEEHFEFQKLYWGRMKEAQEKQIAHMEATVRETTKVGKKTGDDNKLRMAKSRQKKLDERMGIQVSATGGRFKLNRDLTGFHLKARAEIEVPKEERGVAIQLPDAPDLRFPGPLISLENITFRYKRTKPVVLDDIGLTIHLGDRVGIMGLNGCGKSTLLKLLTGEFTKSTKGKVTRHPRLRIGYYAQNSVGELQKEGRLDPALTALAYILRDANGQLTEGETRGLLSSLGLSGRVASDVPVFRLSGGQLVRLALAKILWNHPHLLVLDEITTHLDFHTVTALASALSTFNGAILVVSHDRFLVRSVVEGKRDVDAPLDDDFEAESEGDTGNDETSRRRTVYVLKGGKMVEQSDGVNQFEKSLEKRVVKMYSSKPLNILVTMARPSVLGRGVSRLCYTLELPTGQYYLRRSTVTHRPVRQQSTVAATAAATVEDNSPDPPSSIPKASRRFEAIKSAKPFSDFLTDTFHRQHDYLRISITEKCNLRCLYCMPEEGVPLSPPAHLLTTPEIVYLSSLFVSQGVTKIRLTGGEPTVRKDLVPMMQAIGDLRKDGLKELCLTTNGISLHRKLDAMAEAGLTGVNLSLDTLDPFKYTIMTRRNGFEAVMKSINRIEEMNHKFNAGIKLKINCVVMRGLNEHEIVPFVEMGREKDIEVRFIEYMPFDGNKWSEQKMVPYQEMLDIIRKSYPELEKAADHKNDTSKTYRVPGFQGKVGFITSMTHNFCGTCNRLRITSDGNLKVCLHGNAEVSLRDLIREENNGLPIDDEAMKALDLLESGRLASRIQSEENLLQRERKLLDVIGLAVKRKKAKHAGIGKLENMKNRPMILIDNPIFNRTIINNLIPTHLLHSTHQVRTYTTKRQPSTPPPPPPPPPSPKEHIVKPNHPVLPHLNTAGHMHMTNVGSKPSTQRYARAACLVYFTNDITYTTLTTSSESSTGGMTLAKGDVFAAARVAGIMAA</sequence>
<dbReference type="GO" id="GO:0005525">
    <property type="term" value="F:GTP binding"/>
    <property type="evidence" value="ECO:0007669"/>
    <property type="project" value="UniProtKB-KW"/>
</dbReference>
<evidence type="ECO:0000259" key="22">
    <source>
        <dbReference type="PROSITE" id="PS51918"/>
    </source>
</evidence>
<feature type="region of interest" description="Disordered" evidence="20">
    <location>
        <begin position="705"/>
        <end position="724"/>
    </location>
</feature>
<dbReference type="InterPro" id="IPR050105">
    <property type="entry name" value="MoCo_biosynth_MoaA/MoaC"/>
</dbReference>
<comment type="cofactor">
    <cofactor evidence="1">
        <name>[4Fe-4S] cluster</name>
        <dbReference type="ChEBI" id="CHEBI:49883"/>
    </cofactor>
</comment>
<evidence type="ECO:0000256" key="12">
    <source>
        <dbReference type="ARBA" id="ARBA00022946"/>
    </source>
</evidence>
<dbReference type="InterPro" id="IPR013483">
    <property type="entry name" value="MoaA"/>
</dbReference>
<evidence type="ECO:0000256" key="9">
    <source>
        <dbReference type="ARBA" id="ARBA00022723"/>
    </source>
</evidence>
<evidence type="ECO:0000256" key="2">
    <source>
        <dbReference type="ARBA" id="ARBA00004141"/>
    </source>
</evidence>
<dbReference type="EC" id="4.1.99.22" evidence="6"/>
<dbReference type="Gene3D" id="3.20.20.70">
    <property type="entry name" value="Aldolase class I"/>
    <property type="match status" value="1"/>
</dbReference>
<dbReference type="SUPFAM" id="SSF55040">
    <property type="entry name" value="Molybdenum cofactor biosynthesis protein C, MoaC"/>
    <property type="match status" value="1"/>
</dbReference>
<dbReference type="InterPro" id="IPR017871">
    <property type="entry name" value="ABC_transporter-like_CS"/>
</dbReference>